<feature type="region of interest" description="Disordered" evidence="1">
    <location>
        <begin position="305"/>
        <end position="384"/>
    </location>
</feature>
<name>A0AAD1XGL7_EUPCR</name>
<feature type="compositionally biased region" description="Basic and acidic residues" evidence="1">
    <location>
        <begin position="374"/>
        <end position="384"/>
    </location>
</feature>
<proteinExistence type="predicted"/>
<evidence type="ECO:0000313" key="2">
    <source>
        <dbReference type="EMBL" id="CAI2371802.1"/>
    </source>
</evidence>
<dbReference type="AlphaFoldDB" id="A0AAD1XGL7"/>
<dbReference type="Proteomes" id="UP001295684">
    <property type="component" value="Unassembled WGS sequence"/>
</dbReference>
<reference evidence="2" key="1">
    <citation type="submission" date="2023-07" db="EMBL/GenBank/DDBJ databases">
        <authorList>
            <consortium name="AG Swart"/>
            <person name="Singh M."/>
            <person name="Singh A."/>
            <person name="Seah K."/>
            <person name="Emmerich C."/>
        </authorList>
    </citation>
    <scope>NUCLEOTIDE SEQUENCE</scope>
    <source>
        <strain evidence="2">DP1</strain>
    </source>
</reference>
<evidence type="ECO:0000256" key="1">
    <source>
        <dbReference type="SAM" id="MobiDB-lite"/>
    </source>
</evidence>
<dbReference type="EMBL" id="CAMPGE010013059">
    <property type="protein sequence ID" value="CAI2371802.1"/>
    <property type="molecule type" value="Genomic_DNA"/>
</dbReference>
<feature type="region of interest" description="Disordered" evidence="1">
    <location>
        <begin position="173"/>
        <end position="215"/>
    </location>
</feature>
<sequence>MKAKKSTSFLPEEFKEKRKKHKKKKERHVKKIKAKKSRKKTKQIKHENNMLEKVLQNYRKNNYISKHFSEKVTGKDISLIKKILGKLIERSEKETMSQLPDLFEMLAEGSEIDIDGIADEYVKNKLNKIFKLMRFKRDDERTLVYRKNKKYHDFKLREFMLVLLRDAKEDLEKAEDESANQDSEANSEDSYKSGDSGDEEEAEKPAKPTPMFKDSAFDVNEGLIGPAIPEGFKLQTDEIEKEEADDYLDETLKMMKKDEEKDKGIVSVIEETIMGIFGDKKQLEDKRRAQKAKKLTIGAKVEELTTQQEALRQRKHTKFMDSYNQEHRPKSLLEEHEAKMRKRDKKKNRKDKDDAGFASKDTFKAMYGSNNMDSKFDTDNSRFL</sequence>
<feature type="region of interest" description="Disordered" evidence="1">
    <location>
        <begin position="1"/>
        <end position="43"/>
    </location>
</feature>
<feature type="compositionally biased region" description="Basic residues" evidence="1">
    <location>
        <begin position="17"/>
        <end position="43"/>
    </location>
</feature>
<gene>
    <name evidence="2" type="ORF">ECRASSUSDP1_LOCUS13127</name>
</gene>
<feature type="compositionally biased region" description="Basic residues" evidence="1">
    <location>
        <begin position="339"/>
        <end position="349"/>
    </location>
</feature>
<accession>A0AAD1XGL7</accession>
<organism evidence="2 3">
    <name type="scientific">Euplotes crassus</name>
    <dbReference type="NCBI Taxonomy" id="5936"/>
    <lineage>
        <taxon>Eukaryota</taxon>
        <taxon>Sar</taxon>
        <taxon>Alveolata</taxon>
        <taxon>Ciliophora</taxon>
        <taxon>Intramacronucleata</taxon>
        <taxon>Spirotrichea</taxon>
        <taxon>Hypotrichia</taxon>
        <taxon>Euplotida</taxon>
        <taxon>Euplotidae</taxon>
        <taxon>Moneuplotes</taxon>
    </lineage>
</organism>
<keyword evidence="3" id="KW-1185">Reference proteome</keyword>
<evidence type="ECO:0000313" key="3">
    <source>
        <dbReference type="Proteomes" id="UP001295684"/>
    </source>
</evidence>
<comment type="caution">
    <text evidence="2">The sequence shown here is derived from an EMBL/GenBank/DDBJ whole genome shotgun (WGS) entry which is preliminary data.</text>
</comment>
<protein>
    <submittedName>
        <fullName evidence="2">Uncharacterized protein</fullName>
    </submittedName>
</protein>
<feature type="compositionally biased region" description="Basic and acidic residues" evidence="1">
    <location>
        <begin position="324"/>
        <end position="338"/>
    </location>
</feature>